<name>A0A7Y9ZBX7_9MICO</name>
<evidence type="ECO:0000256" key="1">
    <source>
        <dbReference type="ARBA" id="ARBA00004744"/>
    </source>
</evidence>
<evidence type="ECO:0000256" key="2">
    <source>
        <dbReference type="ARBA" id="ARBA00023004"/>
    </source>
</evidence>
<feature type="binding site" evidence="7">
    <location>
        <position position="69"/>
    </location>
    <ligand>
        <name>Fe-coproporphyrin III</name>
        <dbReference type="ChEBI" id="CHEBI:68438"/>
    </ligand>
</feature>
<dbReference type="PROSITE" id="PS00534">
    <property type="entry name" value="FERROCHELATASE"/>
    <property type="match status" value="1"/>
</dbReference>
<evidence type="ECO:0000256" key="3">
    <source>
        <dbReference type="ARBA" id="ARBA00023133"/>
    </source>
</evidence>
<evidence type="ECO:0000313" key="10">
    <source>
        <dbReference type="Proteomes" id="UP000547973"/>
    </source>
</evidence>
<keyword evidence="10" id="KW-1185">Reference proteome</keyword>
<dbReference type="CDD" id="cd00419">
    <property type="entry name" value="Ferrochelatase_C"/>
    <property type="match status" value="1"/>
</dbReference>
<protein>
    <recommendedName>
        <fullName evidence="7">Coproporphyrin III ferrochelatase</fullName>
        <ecNumber evidence="7">4.99.1.9</ecNumber>
    </recommendedName>
</protein>
<dbReference type="InterPro" id="IPR033659">
    <property type="entry name" value="Ferrochelatase_N"/>
</dbReference>
<keyword evidence="3 7" id="KW-0350">Heme biosynthesis</keyword>
<proteinExistence type="inferred from homology"/>
<keyword evidence="4 7" id="KW-0456">Lyase</keyword>
<keyword evidence="5 7" id="KW-0627">Porphyrin biosynthesis</keyword>
<dbReference type="Gene3D" id="3.40.50.1400">
    <property type="match status" value="2"/>
</dbReference>
<organism evidence="9 10">
    <name type="scientific">Demequina lutea</name>
    <dbReference type="NCBI Taxonomy" id="431489"/>
    <lineage>
        <taxon>Bacteria</taxon>
        <taxon>Bacillati</taxon>
        <taxon>Actinomycetota</taxon>
        <taxon>Actinomycetes</taxon>
        <taxon>Micrococcales</taxon>
        <taxon>Demequinaceae</taxon>
        <taxon>Demequina</taxon>
    </lineage>
</organism>
<dbReference type="Proteomes" id="UP000547973">
    <property type="component" value="Unassembled WGS sequence"/>
</dbReference>
<dbReference type="SUPFAM" id="SSF53800">
    <property type="entry name" value="Chelatase"/>
    <property type="match status" value="1"/>
</dbReference>
<dbReference type="GO" id="GO:0004325">
    <property type="term" value="F:ferrochelatase activity"/>
    <property type="evidence" value="ECO:0007669"/>
    <property type="project" value="UniProtKB-UniRule"/>
</dbReference>
<feature type="binding site" evidence="7">
    <location>
        <position position="292"/>
    </location>
    <ligand>
        <name>Fe(2+)</name>
        <dbReference type="ChEBI" id="CHEBI:29033"/>
    </ligand>
</feature>
<keyword evidence="7" id="KW-0479">Metal-binding</keyword>
<dbReference type="PANTHER" id="PTHR11108:SF1">
    <property type="entry name" value="FERROCHELATASE, MITOCHONDRIAL"/>
    <property type="match status" value="1"/>
</dbReference>
<comment type="subcellular location">
    <subcellularLocation>
        <location evidence="7 8">Cytoplasm</location>
    </subcellularLocation>
</comment>
<reference evidence="9 10" key="1">
    <citation type="submission" date="2020-07" db="EMBL/GenBank/DDBJ databases">
        <title>Sequencing the genomes of 1000 actinobacteria strains.</title>
        <authorList>
            <person name="Klenk H.-P."/>
        </authorList>
    </citation>
    <scope>NUCLEOTIDE SEQUENCE [LARGE SCALE GENOMIC DNA]</scope>
    <source>
        <strain evidence="9 10">DSM 19970</strain>
    </source>
</reference>
<dbReference type="EMBL" id="JACBZO010000001">
    <property type="protein sequence ID" value="NYI40526.1"/>
    <property type="molecule type" value="Genomic_DNA"/>
</dbReference>
<dbReference type="HAMAP" id="MF_00323">
    <property type="entry name" value="Ferrochelatase"/>
    <property type="match status" value="1"/>
</dbReference>
<comment type="similarity">
    <text evidence="7 8">Belongs to the ferrochelatase family.</text>
</comment>
<feature type="binding site" evidence="7">
    <location>
        <position position="138"/>
    </location>
    <ligand>
        <name>Fe-coproporphyrin III</name>
        <dbReference type="ChEBI" id="CHEBI:68438"/>
    </ligand>
</feature>
<dbReference type="Pfam" id="PF00762">
    <property type="entry name" value="Ferrochelatase"/>
    <property type="match status" value="1"/>
</dbReference>
<comment type="catalytic activity">
    <reaction evidence="6">
        <text>Fe-coproporphyrin III + 2 H(+) = coproporphyrin III + Fe(2+)</text>
        <dbReference type="Rhea" id="RHEA:49572"/>
        <dbReference type="ChEBI" id="CHEBI:15378"/>
        <dbReference type="ChEBI" id="CHEBI:29033"/>
        <dbReference type="ChEBI" id="CHEBI:68438"/>
        <dbReference type="ChEBI" id="CHEBI:131725"/>
        <dbReference type="EC" id="4.99.1.9"/>
    </reaction>
    <physiologicalReaction direction="right-to-left" evidence="6">
        <dbReference type="Rhea" id="RHEA:49574"/>
    </physiologicalReaction>
</comment>
<keyword evidence="2 7" id="KW-0408">Iron</keyword>
<comment type="pathway">
    <text evidence="1 7 8">Porphyrin-containing compound metabolism; protoheme biosynthesis.</text>
</comment>
<dbReference type="CDD" id="cd03411">
    <property type="entry name" value="Ferrochelatase_N"/>
    <property type="match status" value="1"/>
</dbReference>
<evidence type="ECO:0000256" key="6">
    <source>
        <dbReference type="ARBA" id="ARBA00024536"/>
    </source>
</evidence>
<evidence type="ECO:0000313" key="9">
    <source>
        <dbReference type="EMBL" id="NYI40526.1"/>
    </source>
</evidence>
<feature type="binding site" evidence="7">
    <location>
        <position position="196"/>
    </location>
    <ligand>
        <name>Fe(2+)</name>
        <dbReference type="ChEBI" id="CHEBI:29033"/>
    </ligand>
</feature>
<dbReference type="EC" id="4.99.1.9" evidence="7"/>
<dbReference type="InterPro" id="IPR001015">
    <property type="entry name" value="Ferrochelatase"/>
</dbReference>
<evidence type="ECO:0000256" key="7">
    <source>
        <dbReference type="HAMAP-Rule" id="MF_00323"/>
    </source>
</evidence>
<comment type="caution">
    <text evidence="9">The sequence shown here is derived from an EMBL/GenBank/DDBJ whole genome shotgun (WGS) entry which is preliminary data.</text>
</comment>
<dbReference type="UniPathway" id="UPA00252"/>
<sequence>MTAGETRDSGARGAAVSGGYDALLLASFGGPEGPDEIMPFLERVTAGRGIPHDRLEAVHQHYLRMGGRSPINDQNRNLLAALRAELNRRGVTIPLVLGNRNSPPFIDEALRELDTAGCRRVLAFATSQYSSYSSCRQYREDLAEALSSTGIGDRMQVAKVRPAFDRAEFVQTTVSLLAAAVSGSEREGLRVLFTTHSIPLADATASGPAAEPGEVDLYSAQHREVANAVIAGVAAVTGEEPLPWRLVYQSRSGSPRVRWLEPDINDALREEALDGTLTAVVVPIGFVSDHIEVLWDLDTDAARTASELGINLVRVPTVGTHPTFVAGLADLVQAHLAAGRDLAAGTRWAEFCAAGCCGGAHAQLPTVPAVSA</sequence>
<evidence type="ECO:0000256" key="5">
    <source>
        <dbReference type="ARBA" id="ARBA00023244"/>
    </source>
</evidence>
<dbReference type="InterPro" id="IPR019772">
    <property type="entry name" value="Ferrochelatase_AS"/>
</dbReference>
<dbReference type="InterPro" id="IPR033644">
    <property type="entry name" value="Ferrochelatase_C"/>
</dbReference>
<dbReference type="PANTHER" id="PTHR11108">
    <property type="entry name" value="FERROCHELATASE"/>
    <property type="match status" value="1"/>
</dbReference>
<dbReference type="RefSeq" id="WP_062074684.1">
    <property type="nucleotide sequence ID" value="NZ_BBRC01000003.1"/>
</dbReference>
<keyword evidence="7 8" id="KW-0963">Cytoplasm</keyword>
<gene>
    <name evidence="7" type="primary">cpfC</name>
    <name evidence="9" type="ORF">BKA03_000645</name>
</gene>
<comment type="function">
    <text evidence="7 8">Involved in coproporphyrin-dependent heme b biosynthesis. Catalyzes the insertion of ferrous iron into coproporphyrin III to form Fe-coproporphyrin III.</text>
</comment>
<evidence type="ECO:0000256" key="4">
    <source>
        <dbReference type="ARBA" id="ARBA00023239"/>
    </source>
</evidence>
<evidence type="ECO:0000256" key="8">
    <source>
        <dbReference type="RuleBase" id="RU000607"/>
    </source>
</evidence>
<accession>A0A7Y9ZBX7</accession>
<dbReference type="GO" id="GO:0006783">
    <property type="term" value="P:heme biosynthetic process"/>
    <property type="evidence" value="ECO:0007669"/>
    <property type="project" value="UniProtKB-UniRule"/>
</dbReference>
<dbReference type="AlphaFoldDB" id="A0A7Y9ZBX7"/>
<dbReference type="GO" id="GO:0046872">
    <property type="term" value="F:metal ion binding"/>
    <property type="evidence" value="ECO:0007669"/>
    <property type="project" value="UniProtKB-UniRule"/>
</dbReference>
<dbReference type="GO" id="GO:0005737">
    <property type="term" value="C:cytoplasm"/>
    <property type="evidence" value="ECO:0007669"/>
    <property type="project" value="UniProtKB-SubCell"/>
</dbReference>
<comment type="caution">
    <text evidence="7">Lacks conserved residue(s) required for the propagation of feature annotation.</text>
</comment>